<accession>A0A8K0W478</accession>
<feature type="region of interest" description="Disordered" evidence="1">
    <location>
        <begin position="205"/>
        <end position="232"/>
    </location>
</feature>
<gene>
    <name evidence="2" type="ORF">FB567DRAFT_543398</name>
</gene>
<proteinExistence type="predicted"/>
<keyword evidence="3" id="KW-1185">Reference proteome</keyword>
<reference evidence="2" key="1">
    <citation type="journal article" date="2021" name="Nat. Commun.">
        <title>Genetic determinants of endophytism in the Arabidopsis root mycobiome.</title>
        <authorList>
            <person name="Mesny F."/>
            <person name="Miyauchi S."/>
            <person name="Thiergart T."/>
            <person name="Pickel B."/>
            <person name="Atanasova L."/>
            <person name="Karlsson M."/>
            <person name="Huettel B."/>
            <person name="Barry K.W."/>
            <person name="Haridas S."/>
            <person name="Chen C."/>
            <person name="Bauer D."/>
            <person name="Andreopoulos W."/>
            <person name="Pangilinan J."/>
            <person name="LaButti K."/>
            <person name="Riley R."/>
            <person name="Lipzen A."/>
            <person name="Clum A."/>
            <person name="Drula E."/>
            <person name="Henrissat B."/>
            <person name="Kohler A."/>
            <person name="Grigoriev I.V."/>
            <person name="Martin F.M."/>
            <person name="Hacquard S."/>
        </authorList>
    </citation>
    <scope>NUCLEOTIDE SEQUENCE</scope>
    <source>
        <strain evidence="2">MPI-SDFR-AT-0120</strain>
    </source>
</reference>
<dbReference type="EMBL" id="JAGMVJ010000001">
    <property type="protein sequence ID" value="KAH7095017.1"/>
    <property type="molecule type" value="Genomic_DNA"/>
</dbReference>
<comment type="caution">
    <text evidence="2">The sequence shown here is derived from an EMBL/GenBank/DDBJ whole genome shotgun (WGS) entry which is preliminary data.</text>
</comment>
<evidence type="ECO:0000313" key="2">
    <source>
        <dbReference type="EMBL" id="KAH7095017.1"/>
    </source>
</evidence>
<sequence>MAHLLLRHLITCRLDPPAPERDMQKLGTRATATHDLCSRASAQVDHRRKHPPFNARSRGGETMAIWFAQSGCNRIYLARPDSFPEHASVLHILRMPKSFLFTIDTTVLVLPADSAPGAYLRVPPSSGNARKVSRYLRTAGGLFVPCTSQILRSSGSFQIPPVHYDVLGATGQCSGRWTLTRSQVVTNNTRSLCHFISPASHVKNTSTFDQSPSLSSDYHRSNSQRPKPNQCPTNAKVVIVTDLASLSAYRLFEKESNIAAGSVGRVVRQSL</sequence>
<dbReference type="Proteomes" id="UP000813461">
    <property type="component" value="Unassembled WGS sequence"/>
</dbReference>
<name>A0A8K0W478_9PLEO</name>
<dbReference type="AlphaFoldDB" id="A0A8K0W478"/>
<organism evidence="2 3">
    <name type="scientific">Paraphoma chrysanthemicola</name>
    <dbReference type="NCBI Taxonomy" id="798071"/>
    <lineage>
        <taxon>Eukaryota</taxon>
        <taxon>Fungi</taxon>
        <taxon>Dikarya</taxon>
        <taxon>Ascomycota</taxon>
        <taxon>Pezizomycotina</taxon>
        <taxon>Dothideomycetes</taxon>
        <taxon>Pleosporomycetidae</taxon>
        <taxon>Pleosporales</taxon>
        <taxon>Pleosporineae</taxon>
        <taxon>Phaeosphaeriaceae</taxon>
        <taxon>Paraphoma</taxon>
    </lineage>
</organism>
<protein>
    <submittedName>
        <fullName evidence="2">Uncharacterized protein</fullName>
    </submittedName>
</protein>
<evidence type="ECO:0000256" key="1">
    <source>
        <dbReference type="SAM" id="MobiDB-lite"/>
    </source>
</evidence>
<evidence type="ECO:0000313" key="3">
    <source>
        <dbReference type="Proteomes" id="UP000813461"/>
    </source>
</evidence>